<dbReference type="Pfam" id="PF22668">
    <property type="entry name" value="DUF7009"/>
    <property type="match status" value="1"/>
</dbReference>
<proteinExistence type="predicted"/>
<accession>A0A545UDK9</accession>
<protein>
    <submittedName>
        <fullName evidence="1">Uncharacterized protein</fullName>
    </submittedName>
</protein>
<dbReference type="AlphaFoldDB" id="A0A545UDK9"/>
<evidence type="ECO:0000313" key="1">
    <source>
        <dbReference type="EMBL" id="TQV87523.1"/>
    </source>
</evidence>
<organism evidence="1 2">
    <name type="scientific">Aliikangiella coralliicola</name>
    <dbReference type="NCBI Taxonomy" id="2592383"/>
    <lineage>
        <taxon>Bacteria</taxon>
        <taxon>Pseudomonadati</taxon>
        <taxon>Pseudomonadota</taxon>
        <taxon>Gammaproteobacteria</taxon>
        <taxon>Oceanospirillales</taxon>
        <taxon>Pleioneaceae</taxon>
        <taxon>Aliikangiella</taxon>
    </lineage>
</organism>
<evidence type="ECO:0000313" key="2">
    <source>
        <dbReference type="Proteomes" id="UP000315439"/>
    </source>
</evidence>
<dbReference type="InterPro" id="IPR053825">
    <property type="entry name" value="DUF7009"/>
</dbReference>
<sequence>MYIRIQNQTIKYRVSRAEAQQLLSHQKLQDEVALSPHQKMGYAVETCDNESYFDYVSDTNLMALHINRADLKDELEDRPSKQGILIRESNSETLSPAVYLEIDLKKSKRSQL</sequence>
<dbReference type="RefSeq" id="WP_142893700.1">
    <property type="nucleotide sequence ID" value="NZ_ML660164.1"/>
</dbReference>
<dbReference type="Proteomes" id="UP000315439">
    <property type="component" value="Unassembled WGS sequence"/>
</dbReference>
<keyword evidence="2" id="KW-1185">Reference proteome</keyword>
<comment type="caution">
    <text evidence="1">The sequence shown here is derived from an EMBL/GenBank/DDBJ whole genome shotgun (WGS) entry which is preliminary data.</text>
</comment>
<gene>
    <name evidence="1" type="ORF">FLL46_11660</name>
</gene>
<reference evidence="1 2" key="1">
    <citation type="submission" date="2019-07" db="EMBL/GenBank/DDBJ databases">
        <title>Draft genome for Aliikangiella sp. M105.</title>
        <authorList>
            <person name="Wang G."/>
        </authorList>
    </citation>
    <scope>NUCLEOTIDE SEQUENCE [LARGE SCALE GENOMIC DNA]</scope>
    <source>
        <strain evidence="1 2">M105</strain>
    </source>
</reference>
<name>A0A545UDK9_9GAMM</name>
<dbReference type="EMBL" id="VIKS01000007">
    <property type="protein sequence ID" value="TQV87523.1"/>
    <property type="molecule type" value="Genomic_DNA"/>
</dbReference>